<evidence type="ECO:0000256" key="1">
    <source>
        <dbReference type="ARBA" id="ARBA00007825"/>
    </source>
</evidence>
<dbReference type="EMBL" id="UINC01140327">
    <property type="protein sequence ID" value="SVD27408.1"/>
    <property type="molecule type" value="Genomic_DNA"/>
</dbReference>
<dbReference type="GO" id="GO:0018578">
    <property type="term" value="F:protocatechuate 3,4-dioxygenase activity"/>
    <property type="evidence" value="ECO:0007669"/>
    <property type="project" value="InterPro"/>
</dbReference>
<dbReference type="GO" id="GO:0008199">
    <property type="term" value="F:ferric iron binding"/>
    <property type="evidence" value="ECO:0007669"/>
    <property type="project" value="InterPro"/>
</dbReference>
<name>A0A382U175_9ZZZZ</name>
<gene>
    <name evidence="5" type="ORF">METZ01_LOCUS380262</name>
</gene>
<evidence type="ECO:0000313" key="5">
    <source>
        <dbReference type="EMBL" id="SVD27408.1"/>
    </source>
</evidence>
<dbReference type="PANTHER" id="PTHR33711">
    <property type="entry name" value="DIOXYGENASE, PUTATIVE (AFU_ORTHOLOGUE AFUA_2G02910)-RELATED"/>
    <property type="match status" value="1"/>
</dbReference>
<dbReference type="InterPro" id="IPR015889">
    <property type="entry name" value="Intradiol_dOase_core"/>
</dbReference>
<dbReference type="Gene3D" id="2.60.130.10">
    <property type="entry name" value="Aromatic compound dioxygenase"/>
    <property type="match status" value="1"/>
</dbReference>
<dbReference type="AlphaFoldDB" id="A0A382U175"/>
<dbReference type="NCBIfam" id="TIGR02423">
    <property type="entry name" value="protocat_alph"/>
    <property type="match status" value="1"/>
</dbReference>
<evidence type="ECO:0000256" key="2">
    <source>
        <dbReference type="ARBA" id="ARBA00022964"/>
    </source>
</evidence>
<sequence>MKNLTPSQTIGPFFAYSLTSAKDGRRLLVSNRVDSVSGTQIRVKGQVFDGNGEPVPDAMLEIWQADPEGRLAGANDGANIKFTGFARAATDQEGSFIFETVKPGRFHTSNNILQAPHISVIVFARGILTHLHTRIYFADETSNDNDPILAAIEDPNRRATLISVPESDGKGYTNYHFDIRLQGKGETVFLQ</sequence>
<dbReference type="PANTHER" id="PTHR33711:SF9">
    <property type="entry name" value="PROTOCATECHUATE 3,4-DIOXYGENASE ALPHA CHAIN"/>
    <property type="match status" value="1"/>
</dbReference>
<keyword evidence="3" id="KW-0560">Oxidoreductase</keyword>
<keyword evidence="2" id="KW-0223">Dioxygenase</keyword>
<dbReference type="InterPro" id="IPR050770">
    <property type="entry name" value="Intradiol_RC_Dioxygenase"/>
</dbReference>
<dbReference type="InterPro" id="IPR012786">
    <property type="entry name" value="Protocat_dOase_a"/>
</dbReference>
<feature type="non-terminal residue" evidence="5">
    <location>
        <position position="191"/>
    </location>
</feature>
<feature type="domain" description="Intradiol ring-cleavage dioxygenases" evidence="4">
    <location>
        <begin position="14"/>
        <end position="183"/>
    </location>
</feature>
<organism evidence="5">
    <name type="scientific">marine metagenome</name>
    <dbReference type="NCBI Taxonomy" id="408172"/>
    <lineage>
        <taxon>unclassified sequences</taxon>
        <taxon>metagenomes</taxon>
        <taxon>ecological metagenomes</taxon>
    </lineage>
</organism>
<protein>
    <recommendedName>
        <fullName evidence="4">Intradiol ring-cleavage dioxygenases domain-containing protein</fullName>
    </recommendedName>
</protein>
<accession>A0A382U175</accession>
<proteinExistence type="inferred from homology"/>
<dbReference type="InterPro" id="IPR000627">
    <property type="entry name" value="Intradiol_dOase_C"/>
</dbReference>
<comment type="similarity">
    <text evidence="1">Belongs to the intradiol ring-cleavage dioxygenase family.</text>
</comment>
<dbReference type="SUPFAM" id="SSF49482">
    <property type="entry name" value="Aromatic compound dioxygenase"/>
    <property type="match status" value="1"/>
</dbReference>
<evidence type="ECO:0000259" key="4">
    <source>
        <dbReference type="Pfam" id="PF00775"/>
    </source>
</evidence>
<dbReference type="Pfam" id="PF00775">
    <property type="entry name" value="Dioxygenase_C"/>
    <property type="match status" value="1"/>
</dbReference>
<evidence type="ECO:0000256" key="3">
    <source>
        <dbReference type="ARBA" id="ARBA00023002"/>
    </source>
</evidence>
<dbReference type="CDD" id="cd03463">
    <property type="entry name" value="3_4-PCD_alpha"/>
    <property type="match status" value="1"/>
</dbReference>
<reference evidence="5" key="1">
    <citation type="submission" date="2018-05" db="EMBL/GenBank/DDBJ databases">
        <authorList>
            <person name="Lanie J.A."/>
            <person name="Ng W.-L."/>
            <person name="Kazmierczak K.M."/>
            <person name="Andrzejewski T.M."/>
            <person name="Davidsen T.M."/>
            <person name="Wayne K.J."/>
            <person name="Tettelin H."/>
            <person name="Glass J.I."/>
            <person name="Rusch D."/>
            <person name="Podicherti R."/>
            <person name="Tsui H.-C.T."/>
            <person name="Winkler M.E."/>
        </authorList>
    </citation>
    <scope>NUCLEOTIDE SEQUENCE</scope>
</reference>